<feature type="region of interest" description="Disordered" evidence="1">
    <location>
        <begin position="1"/>
        <end position="34"/>
    </location>
</feature>
<sequence length="267" mass="29474">MSEWSPQAVPVRPAPAGPHCQDPHHGAPPLTPLPVDRTLDMQTPPTHGSLAWLLTHRLEGAQWRPGGLDGWRVHRLAERGHVAIDAGLQQAWEHARRHWGRRRDQEVAMPRAPTPVERQLGSFTTYAAGTLVDLLRKPASPDAAPLPRDPEDRLLQLVALSRLLDLPLRPHIASLLAGRPADWLARPIDELLEHAPGHVARCLRAAEQVVVQARRREPSPGSPQRSLFEPGLSDAQYRECLVLFQQYMQECVDRAAPGARAGAGSRG</sequence>
<proteinExistence type="predicted"/>
<dbReference type="EMBL" id="CP047650">
    <property type="protein sequence ID" value="QHI97028.1"/>
    <property type="molecule type" value="Genomic_DNA"/>
</dbReference>
<dbReference type="RefSeq" id="WP_160550546.1">
    <property type="nucleotide sequence ID" value="NZ_CP047650.1"/>
</dbReference>
<evidence type="ECO:0000256" key="1">
    <source>
        <dbReference type="SAM" id="MobiDB-lite"/>
    </source>
</evidence>
<protein>
    <submittedName>
        <fullName evidence="2">Uncharacterized protein</fullName>
    </submittedName>
</protein>
<gene>
    <name evidence="2" type="ORF">GT347_02925</name>
</gene>
<accession>A0A857J263</accession>
<organism evidence="2 3">
    <name type="scientific">Xylophilus rhododendri</name>
    <dbReference type="NCBI Taxonomy" id="2697032"/>
    <lineage>
        <taxon>Bacteria</taxon>
        <taxon>Pseudomonadati</taxon>
        <taxon>Pseudomonadota</taxon>
        <taxon>Betaproteobacteria</taxon>
        <taxon>Burkholderiales</taxon>
        <taxon>Xylophilus</taxon>
    </lineage>
</organism>
<dbReference type="AlphaFoldDB" id="A0A857J263"/>
<evidence type="ECO:0000313" key="2">
    <source>
        <dbReference type="EMBL" id="QHI97028.1"/>
    </source>
</evidence>
<evidence type="ECO:0000313" key="3">
    <source>
        <dbReference type="Proteomes" id="UP000464787"/>
    </source>
</evidence>
<dbReference type="KEGG" id="xyk:GT347_02925"/>
<name>A0A857J263_9BURK</name>
<reference evidence="2 3" key="1">
    <citation type="submission" date="2020-01" db="EMBL/GenBank/DDBJ databases">
        <title>Genome sequencing of strain KACC 21265.</title>
        <authorList>
            <person name="Heo J."/>
            <person name="Kim S.-J."/>
            <person name="Kim J.-S."/>
            <person name="Hong S.-B."/>
            <person name="Kwon S.-W."/>
        </authorList>
    </citation>
    <scope>NUCLEOTIDE SEQUENCE [LARGE SCALE GENOMIC DNA]</scope>
    <source>
        <strain evidence="2 3">KACC 21265</strain>
    </source>
</reference>
<dbReference type="Proteomes" id="UP000464787">
    <property type="component" value="Chromosome"/>
</dbReference>
<keyword evidence="3" id="KW-1185">Reference proteome</keyword>